<proteinExistence type="predicted"/>
<gene>
    <name evidence="1" type="ORF">AAF712_005877</name>
</gene>
<accession>A0ABR3A0I8</accession>
<keyword evidence="2" id="KW-1185">Reference proteome</keyword>
<dbReference type="Proteomes" id="UP001437256">
    <property type="component" value="Unassembled WGS sequence"/>
</dbReference>
<sequence>MPLFPYTILDAQSRTPEDDSKTFGYLHVVLPSIYAGCVVDMLYQDRSTTIESEAGDGLTAHVFGYYSGVSYIASPLTSGYRLSLVYRLTQTSDGYFPVAPDLSEGRNLQLPLSMWKEAPANAAPSLLALLLDHDYGDLSRLSTHVLEKGPDTRLLDEIIPIASQLGFKLALSRFTHTQECVKELPVDWSRARHIQSSDDWCDLIYDVGTDDLSMDNRDLEETIEIRDLFALSGRPVSFSDAAHMEIEGTNLLGKEDITERNHESDFESTERNYGVLTHTRNAAALLIWRHDVNIDIVTRSDAFDYAFDILEASTSSSPVGDEDEAAFSVLCGVATRWKDNRLFQETTQRCRVASHLEYLDDSVCKLLHEAFGWESLKQVFTKIATAEISNKTRYEFVDRLSHIPWESDTAVVREWCETQSEAILDDLRHPDSSEVEWLLEMIKQRGFTYFRERQAPSDSCLSYGH</sequence>
<organism evidence="1 2">
    <name type="scientific">Marasmius tenuissimus</name>
    <dbReference type="NCBI Taxonomy" id="585030"/>
    <lineage>
        <taxon>Eukaryota</taxon>
        <taxon>Fungi</taxon>
        <taxon>Dikarya</taxon>
        <taxon>Basidiomycota</taxon>
        <taxon>Agaricomycotina</taxon>
        <taxon>Agaricomycetes</taxon>
        <taxon>Agaricomycetidae</taxon>
        <taxon>Agaricales</taxon>
        <taxon>Marasmiineae</taxon>
        <taxon>Marasmiaceae</taxon>
        <taxon>Marasmius</taxon>
    </lineage>
</organism>
<dbReference type="EMBL" id="JBBXMP010000029">
    <property type="protein sequence ID" value="KAL0067090.1"/>
    <property type="molecule type" value="Genomic_DNA"/>
</dbReference>
<comment type="caution">
    <text evidence="1">The sequence shown here is derived from an EMBL/GenBank/DDBJ whole genome shotgun (WGS) entry which is preliminary data.</text>
</comment>
<protein>
    <submittedName>
        <fullName evidence="1">Uncharacterized protein</fullName>
    </submittedName>
</protein>
<evidence type="ECO:0000313" key="2">
    <source>
        <dbReference type="Proteomes" id="UP001437256"/>
    </source>
</evidence>
<reference evidence="1 2" key="1">
    <citation type="submission" date="2024-05" db="EMBL/GenBank/DDBJ databases">
        <title>A draft genome resource for the thread blight pathogen Marasmius tenuissimus strain MS-2.</title>
        <authorList>
            <person name="Yulfo-Soto G.E."/>
            <person name="Baruah I.K."/>
            <person name="Amoako-Attah I."/>
            <person name="Bukari Y."/>
            <person name="Meinhardt L.W."/>
            <person name="Bailey B.A."/>
            <person name="Cohen S.P."/>
        </authorList>
    </citation>
    <scope>NUCLEOTIDE SEQUENCE [LARGE SCALE GENOMIC DNA]</scope>
    <source>
        <strain evidence="1 2">MS-2</strain>
    </source>
</reference>
<name>A0ABR3A0I8_9AGAR</name>
<evidence type="ECO:0000313" key="1">
    <source>
        <dbReference type="EMBL" id="KAL0067090.1"/>
    </source>
</evidence>